<dbReference type="STRING" id="196109.A0A136JG78"/>
<feature type="compositionally biased region" description="Basic residues" evidence="1">
    <location>
        <begin position="988"/>
        <end position="997"/>
    </location>
</feature>
<dbReference type="EMBL" id="KQ964246">
    <property type="protein sequence ID" value="KXJ96149.1"/>
    <property type="molecule type" value="Genomic_DNA"/>
</dbReference>
<feature type="compositionally biased region" description="Polar residues" evidence="1">
    <location>
        <begin position="415"/>
        <end position="424"/>
    </location>
</feature>
<feature type="compositionally biased region" description="Polar residues" evidence="1">
    <location>
        <begin position="794"/>
        <end position="804"/>
    </location>
</feature>
<feature type="compositionally biased region" description="Low complexity" evidence="1">
    <location>
        <begin position="933"/>
        <end position="951"/>
    </location>
</feature>
<feature type="compositionally biased region" description="Acidic residues" evidence="1">
    <location>
        <begin position="538"/>
        <end position="558"/>
    </location>
</feature>
<feature type="compositionally biased region" description="Acidic residues" evidence="1">
    <location>
        <begin position="567"/>
        <end position="580"/>
    </location>
</feature>
<organism evidence="2 3">
    <name type="scientific">Microdochium bolleyi</name>
    <dbReference type="NCBI Taxonomy" id="196109"/>
    <lineage>
        <taxon>Eukaryota</taxon>
        <taxon>Fungi</taxon>
        <taxon>Dikarya</taxon>
        <taxon>Ascomycota</taxon>
        <taxon>Pezizomycotina</taxon>
        <taxon>Sordariomycetes</taxon>
        <taxon>Xylariomycetidae</taxon>
        <taxon>Xylariales</taxon>
        <taxon>Microdochiaceae</taxon>
        <taxon>Microdochium</taxon>
    </lineage>
</organism>
<feature type="compositionally biased region" description="Acidic residues" evidence="1">
    <location>
        <begin position="965"/>
        <end position="979"/>
    </location>
</feature>
<feature type="compositionally biased region" description="Basic residues" evidence="1">
    <location>
        <begin position="19"/>
        <end position="30"/>
    </location>
</feature>
<accession>A0A136JG78</accession>
<dbReference type="Proteomes" id="UP000070501">
    <property type="component" value="Unassembled WGS sequence"/>
</dbReference>
<feature type="compositionally biased region" description="Low complexity" evidence="1">
    <location>
        <begin position="1"/>
        <end position="18"/>
    </location>
</feature>
<evidence type="ECO:0000313" key="3">
    <source>
        <dbReference type="Proteomes" id="UP000070501"/>
    </source>
</evidence>
<evidence type="ECO:0000313" key="2">
    <source>
        <dbReference type="EMBL" id="KXJ96149.1"/>
    </source>
</evidence>
<feature type="compositionally biased region" description="Pro residues" evidence="1">
    <location>
        <begin position="247"/>
        <end position="258"/>
    </location>
</feature>
<feature type="compositionally biased region" description="Low complexity" evidence="1">
    <location>
        <begin position="1133"/>
        <end position="1162"/>
    </location>
</feature>
<dbReference type="InParanoid" id="A0A136JG78"/>
<feature type="region of interest" description="Disordered" evidence="1">
    <location>
        <begin position="735"/>
        <end position="1044"/>
    </location>
</feature>
<feature type="compositionally biased region" description="Polar residues" evidence="1">
    <location>
        <begin position="738"/>
        <end position="749"/>
    </location>
</feature>
<name>A0A136JG78_9PEZI</name>
<gene>
    <name evidence="2" type="ORF">Micbo1qcDRAFT_172419</name>
</gene>
<feature type="compositionally biased region" description="Basic and acidic residues" evidence="1">
    <location>
        <begin position="469"/>
        <end position="481"/>
    </location>
</feature>
<feature type="compositionally biased region" description="Low complexity" evidence="1">
    <location>
        <begin position="68"/>
        <end position="78"/>
    </location>
</feature>
<evidence type="ECO:0000256" key="1">
    <source>
        <dbReference type="SAM" id="MobiDB-lite"/>
    </source>
</evidence>
<feature type="compositionally biased region" description="Polar residues" evidence="1">
    <location>
        <begin position="1061"/>
        <end position="1093"/>
    </location>
</feature>
<proteinExistence type="predicted"/>
<dbReference type="OrthoDB" id="4115400at2759"/>
<feature type="compositionally biased region" description="Polar residues" evidence="1">
    <location>
        <begin position="36"/>
        <end position="60"/>
    </location>
</feature>
<sequence length="1162" mass="125279">METPSAAAATAAAAAARAARGRSTTKKRHALPLARASSQRPPDSSSNTDLPPTPTDQMAPSSFAYETPSPSSSRSVRGVRIRHGEAAVQSPEDPDSKGGRSLRRKPRIDYSFDQLVEDSEPAAARNTPTASRGIKKRKTDISFHDGDADEEHELRVKRRASEQPLSSAAGGSTRRRPAARKTTVEPQMWVPDQQADDAEVMDTIEVGGRHSMHSPDDFFRARTSSGGSSHHDLTPKAGPPLSAITQPPQPPSSPPPPIALASAITQPVVINGPVASADAAQDSAIEDPPVQSSQPPASPKPQVQDEPALPPAVVITSNSAPEAAPEINSVDVAQSASEEETRPESKPVSPEPRVQSVPHVESEAEPQAQSVAEPQVPVPVQHQVHEQAEEKVQTQVEDHVQEQAQPADPAPKPEPQSQDQTQPPLGQEQVPDHVQDQTEDQTQPEAQPDPQPQALPEVVKPQTPKKPTPVKEKISPAKDKTPSPVKTEAKPSLIITLRYPVAPKKSDSDPLAHLTPYVPGSTVLFPKIKTTAERDAEAEPEADAEQETAPEGEPDTVMDDAAQPGDDGGDEPAEAADEDTPIGTPLAMETAANSPAPEPEVTSGMPSKRQYAFRKTRDASEFTSLFDDIKGLPYTELYYRLEVANRALQAWQSEFNALRLITEDEDNSIRYHQEELAFQHREKMALSKDPTANPLRKDFVVKGTRAPKADPHLNYLRQQDKVMAQAYLFDYDDRESKIGQQDPVSQRSGTAGKARLRDRPKQTAKAAESDDPAVVSGKRARKAPTLFDGMEGASRSSTPVPSSQPKRRGRGARVDELGELLPPAVDANGDLVPVKKGKGGRPRKHPLPAPQTEPTSAPASQEDPPTLPTPNIVERPVRKRRRRDLDEEDEVLANGTVSEAGKKARRRNSRVSEIPTGSFYSQSSHYADEDNRPATASSTATNTTTASSPNNYSLREKRQKKFSLDDGEYDDIGGADDDDGTSRANARPSKRARRGPRKSYIEQVMPLQDDYGVGDLSQSEQPQSLAPKPTPKIKIKNYQPTSASPGMATVAATVAVPNNGPVSSPYSPAPSQTMDSPTTQTGSFYSNGHTPQTEPEAEKDYSTMTKSEKMSYSMKARWASGSMSAAVSKRRATLAAKKSARAATPPKTGPVTEVPTETPAAQ</sequence>
<feature type="compositionally biased region" description="Low complexity" evidence="1">
    <location>
        <begin position="288"/>
        <end position="304"/>
    </location>
</feature>
<dbReference type="AlphaFoldDB" id="A0A136JG78"/>
<feature type="compositionally biased region" description="Basic and acidic residues" evidence="1">
    <location>
        <begin position="383"/>
        <end position="401"/>
    </location>
</feature>
<feature type="region of interest" description="Disordered" evidence="1">
    <location>
        <begin position="1123"/>
        <end position="1162"/>
    </location>
</feature>
<feature type="compositionally biased region" description="Low complexity" evidence="1">
    <location>
        <begin position="366"/>
        <end position="382"/>
    </location>
</feature>
<keyword evidence="3" id="KW-1185">Reference proteome</keyword>
<feature type="compositionally biased region" description="Basic residues" evidence="1">
    <location>
        <begin position="835"/>
        <end position="846"/>
    </location>
</feature>
<feature type="region of interest" description="Disordered" evidence="1">
    <location>
        <begin position="1061"/>
        <end position="1105"/>
    </location>
</feature>
<protein>
    <submittedName>
        <fullName evidence="2">Uncharacterized protein</fullName>
    </submittedName>
</protein>
<reference evidence="3" key="1">
    <citation type="submission" date="2016-02" db="EMBL/GenBank/DDBJ databases">
        <title>Draft genome sequence of Microdochium bolleyi, a fungal endophyte of beachgrass.</title>
        <authorList>
            <consortium name="DOE Joint Genome Institute"/>
            <person name="David A.S."/>
            <person name="May G."/>
            <person name="Haridas S."/>
            <person name="Lim J."/>
            <person name="Wang M."/>
            <person name="Labutti K."/>
            <person name="Lipzen A."/>
            <person name="Barry K."/>
            <person name="Grigoriev I.V."/>
        </authorList>
    </citation>
    <scope>NUCLEOTIDE SEQUENCE [LARGE SCALE GENOMIC DNA]</scope>
    <source>
        <strain evidence="3">J235TASD1</strain>
    </source>
</reference>
<feature type="region of interest" description="Disordered" evidence="1">
    <location>
        <begin position="1"/>
        <end position="614"/>
    </location>
</feature>
<feature type="compositionally biased region" description="Basic and acidic residues" evidence="1">
    <location>
        <begin position="1096"/>
        <end position="1105"/>
    </location>
</feature>